<proteinExistence type="predicted"/>
<dbReference type="InterPro" id="IPR025187">
    <property type="entry name" value="DUF4112"/>
</dbReference>
<dbReference type="Proteomes" id="UP001338125">
    <property type="component" value="Unassembled WGS sequence"/>
</dbReference>
<reference evidence="3 4" key="1">
    <citation type="submission" date="2024-01" db="EMBL/GenBank/DDBJ databases">
        <title>Complete genome of Cladobotryum mycophilum ATHUM6906.</title>
        <authorList>
            <person name="Christinaki A.C."/>
            <person name="Myridakis A.I."/>
            <person name="Kouvelis V.N."/>
        </authorList>
    </citation>
    <scope>NUCLEOTIDE SEQUENCE [LARGE SCALE GENOMIC DNA]</scope>
    <source>
        <strain evidence="3 4">ATHUM6906</strain>
    </source>
</reference>
<dbReference type="Pfam" id="PF13430">
    <property type="entry name" value="DUF4112"/>
    <property type="match status" value="1"/>
</dbReference>
<gene>
    <name evidence="3" type="ORF">PT974_10289</name>
</gene>
<accession>A0ABR0S9L5</accession>
<keyword evidence="2" id="KW-0472">Membrane</keyword>
<dbReference type="PANTHER" id="PTHR35519:SF2">
    <property type="entry name" value="PH DOMAIN PROTEIN"/>
    <property type="match status" value="1"/>
</dbReference>
<protein>
    <recommendedName>
        <fullName evidence="5">PH domain-containing protein</fullName>
    </recommendedName>
</protein>
<feature type="transmembrane region" description="Helical" evidence="2">
    <location>
        <begin position="127"/>
        <end position="149"/>
    </location>
</feature>
<evidence type="ECO:0000313" key="4">
    <source>
        <dbReference type="Proteomes" id="UP001338125"/>
    </source>
</evidence>
<keyword evidence="4" id="KW-1185">Reference proteome</keyword>
<evidence type="ECO:0000256" key="1">
    <source>
        <dbReference type="SAM" id="MobiDB-lite"/>
    </source>
</evidence>
<dbReference type="EMBL" id="JAVFKD010000015">
    <property type="protein sequence ID" value="KAK5988798.1"/>
    <property type="molecule type" value="Genomic_DNA"/>
</dbReference>
<dbReference type="PANTHER" id="PTHR35519">
    <property type="entry name" value="MEMBRANE PROTEINS"/>
    <property type="match status" value="1"/>
</dbReference>
<organism evidence="3 4">
    <name type="scientific">Cladobotryum mycophilum</name>
    <dbReference type="NCBI Taxonomy" id="491253"/>
    <lineage>
        <taxon>Eukaryota</taxon>
        <taxon>Fungi</taxon>
        <taxon>Dikarya</taxon>
        <taxon>Ascomycota</taxon>
        <taxon>Pezizomycotina</taxon>
        <taxon>Sordariomycetes</taxon>
        <taxon>Hypocreomycetidae</taxon>
        <taxon>Hypocreales</taxon>
        <taxon>Hypocreaceae</taxon>
        <taxon>Cladobotryum</taxon>
    </lineage>
</organism>
<keyword evidence="2" id="KW-1133">Transmembrane helix</keyword>
<feature type="transmembrane region" description="Helical" evidence="2">
    <location>
        <begin position="78"/>
        <end position="99"/>
    </location>
</feature>
<evidence type="ECO:0000256" key="2">
    <source>
        <dbReference type="SAM" id="Phobius"/>
    </source>
</evidence>
<sequence length="297" mass="32487">MTSILAKAISKRILKESVTNKFGSEDPYFEQVPATRLDGRPTGKVKKRKKALPPGISEHDGKVLTKVKRRAYRLDMSLFNFLGIRFGWSSVLGLIPAAGDALDAFMALMVFRTCCQVEGGLPASLKFWMLINIVVDFFIGLVPFLGDLADAVFRANTRNATLLEQHLREKGKKELRKSGLPVPAVDPSSAEEYDRIQREDPPGYSSESPSRHETGTSPPDMIAESVVKHCGSPTQPGYEITGPGVISGAIQLAYPILRWVTGNPTGTRVLGNNVDDVEIAEPLPSSWGCQAPTHTQR</sequence>
<evidence type="ECO:0008006" key="5">
    <source>
        <dbReference type="Google" id="ProtNLM"/>
    </source>
</evidence>
<evidence type="ECO:0000313" key="3">
    <source>
        <dbReference type="EMBL" id="KAK5988798.1"/>
    </source>
</evidence>
<keyword evidence="2" id="KW-0812">Transmembrane</keyword>
<comment type="caution">
    <text evidence="3">The sequence shown here is derived from an EMBL/GenBank/DDBJ whole genome shotgun (WGS) entry which is preliminary data.</text>
</comment>
<name>A0ABR0S9L5_9HYPO</name>
<feature type="compositionally biased region" description="Basic and acidic residues" evidence="1">
    <location>
        <begin position="192"/>
        <end position="201"/>
    </location>
</feature>
<feature type="region of interest" description="Disordered" evidence="1">
    <location>
        <begin position="173"/>
        <end position="221"/>
    </location>
</feature>